<dbReference type="InterPro" id="IPR041966">
    <property type="entry name" value="LOTUS-like"/>
</dbReference>
<dbReference type="Gene3D" id="2.30.30.140">
    <property type="match status" value="3"/>
</dbReference>
<dbReference type="CDD" id="cd20379">
    <property type="entry name" value="Tudor_dTUD-like"/>
    <property type="match status" value="1"/>
</dbReference>
<evidence type="ECO:0000313" key="8">
    <source>
        <dbReference type="EnsemblMetazoa" id="XP_028131685.1"/>
    </source>
</evidence>
<evidence type="ECO:0000256" key="3">
    <source>
        <dbReference type="ARBA" id="ARBA00022737"/>
    </source>
</evidence>
<feature type="domain" description="Tudor" evidence="6">
    <location>
        <begin position="954"/>
        <end position="1012"/>
    </location>
</feature>
<feature type="region of interest" description="Disordered" evidence="5">
    <location>
        <begin position="149"/>
        <end position="180"/>
    </location>
</feature>
<dbReference type="Gene3D" id="3.30.420.610">
    <property type="entry name" value="LOTUS domain-like"/>
    <property type="match status" value="2"/>
</dbReference>
<feature type="domain" description="Tudor" evidence="6">
    <location>
        <begin position="720"/>
        <end position="780"/>
    </location>
</feature>
<dbReference type="GeneID" id="114327302"/>
<dbReference type="InterPro" id="IPR002999">
    <property type="entry name" value="Tudor"/>
</dbReference>
<keyword evidence="2" id="KW-0963">Cytoplasm</keyword>
<evidence type="ECO:0000313" key="10">
    <source>
        <dbReference type="RefSeq" id="XP_028131685.1"/>
    </source>
</evidence>
<dbReference type="Pfam" id="PF12872">
    <property type="entry name" value="OST-HTH"/>
    <property type="match status" value="1"/>
</dbReference>
<dbReference type="KEGG" id="dvv:114327302"/>
<evidence type="ECO:0000259" key="7">
    <source>
        <dbReference type="PROSITE" id="PS51644"/>
    </source>
</evidence>
<evidence type="ECO:0000313" key="9">
    <source>
        <dbReference type="Proteomes" id="UP001652700"/>
    </source>
</evidence>
<keyword evidence="3" id="KW-0677">Repeat</keyword>
<dbReference type="PROSITE" id="PS51644">
    <property type="entry name" value="HTH_OST"/>
    <property type="match status" value="1"/>
</dbReference>
<evidence type="ECO:0000256" key="4">
    <source>
        <dbReference type="ARBA" id="ARBA00022871"/>
    </source>
</evidence>
<dbReference type="CDD" id="cd09972">
    <property type="entry name" value="LOTUS_TDRD_OSKAR"/>
    <property type="match status" value="1"/>
</dbReference>
<dbReference type="PANTHER" id="PTHR22948:SF76">
    <property type="entry name" value="FI20010P1-RELATED"/>
    <property type="match status" value="1"/>
</dbReference>
<dbReference type="AlphaFoldDB" id="A0A6P7FE94"/>
<dbReference type="PANTHER" id="PTHR22948">
    <property type="entry name" value="TUDOR DOMAIN CONTAINING PROTEIN"/>
    <property type="match status" value="1"/>
</dbReference>
<feature type="compositionally biased region" description="Low complexity" evidence="5">
    <location>
        <begin position="170"/>
        <end position="180"/>
    </location>
</feature>
<dbReference type="RefSeq" id="XP_028131685.1">
    <property type="nucleotide sequence ID" value="XM_028275884.1"/>
</dbReference>
<dbReference type="Pfam" id="PF00567">
    <property type="entry name" value="TUDOR"/>
    <property type="match status" value="3"/>
</dbReference>
<comment type="subcellular location">
    <subcellularLocation>
        <location evidence="1">Cytoplasm</location>
    </subcellularLocation>
</comment>
<proteinExistence type="predicted"/>
<dbReference type="GO" id="GO:0034587">
    <property type="term" value="P:piRNA processing"/>
    <property type="evidence" value="ECO:0007669"/>
    <property type="project" value="TreeGrafter"/>
</dbReference>
<evidence type="ECO:0000256" key="5">
    <source>
        <dbReference type="SAM" id="MobiDB-lite"/>
    </source>
</evidence>
<sequence>MDKDSVIKYVRGLIISSAIPLTIKNLDRDYRTLEGERIPYAKLGYRSLEEFLKSAPTLNLTQNSNGEIVVQAQRIEASAHIVDMVKKQKPPKKLKRARFLKAPPPRTWRANNSQKYYDKKQFTSPRVARVAHNQFVDYKQPKIASKVVVPDHSSFSHSKNLPPRLQKQTSQNPPNSSQNSRLQVTYDDIDVFTKSNTAFAANTLREIRKASLEEEEVNNSGSSRRRMITQKMSEINLERDSGKLITPKMPEINLERDIGRIITPKISEVNFERDSGNSSPVSDVTPPPVSVPEFALTNNPKVDLTNFVELYKLGKIEVSTKSVSTKRLNMYTCKITIGSHKFNSYPEEFPTREAAELYCYKQALEEMTARYGKSKSLFLANDNDILKRIPDMLKKHNSGIWEWQLQLDYSQRYNEQLPEDWLKIVDRSPFIHVQKIVNNYTLKYCRPEDVFQKGIVFMKSMTISDVSVPANTVRLDDNHKTYAEITYIPSANEIWCRQIGTEETEAHSQMISSMEEYYENNLENLHAVNINPKGYYVANFNNNWFRVRAIEVNETNVKCFYIDFGDEVTLLKEQLYQLKREFAFCEAQAFVCRLAGLEDIYEVSQDSQTLEEFLYRAVEIELAEETIEAENQIIPVYMYDVEVGSCINFDVMMLLDQEYATPIIGDSITEICVSHIAENGDIYIQVSGHGHQRLLQLLADLESQIVNDPPTHTLQRITKADSQSKIYLGKYHADGHWYRVKILDWSPDENFIQIYYVDFGNTEVIKVKEAVLYPLDKLNDVINNYPHQAVRTRILLDSPLENIKSVLTTSIPMNEPIIAKVTGYTQDDDKIPLVEFFSRPPKGGLFCINKSINMANDIKKVENTTINKKVQFSVEKPSVKFSVEKSKNVPSGGQLACPPLPEKNAYFEIHIPFAVNPYNFFVQPLESLSKLNKMMEQLQETYKDVTYSPLTLDKIEPGNIYASRFDDGNWYRTTVIKVIHDGSISVFYCDFGYYSNLTLQQLLPLNVEFLNLPYQALKAKMAGIRPSHINWTVENCDKFKEIVERKNLYSLVMNIEKDQLYDSDLVLELMLIDTSGEDDINIDEYLINQGIAVKA</sequence>
<reference evidence="8" key="2">
    <citation type="submission" date="2025-05" db="UniProtKB">
        <authorList>
            <consortium name="EnsemblMetazoa"/>
        </authorList>
    </citation>
    <scope>IDENTIFICATION</scope>
</reference>
<dbReference type="PROSITE" id="PS50304">
    <property type="entry name" value="TUDOR"/>
    <property type="match status" value="2"/>
</dbReference>
<dbReference type="RefSeq" id="XP_028131693.1">
    <property type="nucleotide sequence ID" value="XM_028275892.1"/>
</dbReference>
<dbReference type="OrthoDB" id="10034606at2759"/>
<gene>
    <name evidence="10 11" type="primary">LOC114327302</name>
</gene>
<dbReference type="Proteomes" id="UP001652700">
    <property type="component" value="Unplaced"/>
</dbReference>
<name>A0A6P7FE94_DIAVI</name>
<dbReference type="SUPFAM" id="SSF63748">
    <property type="entry name" value="Tudor/PWWP/MBT"/>
    <property type="match status" value="3"/>
</dbReference>
<keyword evidence="9" id="KW-1185">Reference proteome</keyword>
<dbReference type="GO" id="GO:0007283">
    <property type="term" value="P:spermatogenesis"/>
    <property type="evidence" value="ECO:0007669"/>
    <property type="project" value="UniProtKB-KW"/>
</dbReference>
<dbReference type="GO" id="GO:0043186">
    <property type="term" value="C:P granule"/>
    <property type="evidence" value="ECO:0007669"/>
    <property type="project" value="TreeGrafter"/>
</dbReference>
<dbReference type="EnsemblMetazoa" id="XM_028275884.2">
    <property type="protein sequence ID" value="XP_028131685.1"/>
    <property type="gene ID" value="LOC114327302"/>
</dbReference>
<dbReference type="InterPro" id="IPR035437">
    <property type="entry name" value="SNase_OB-fold_sf"/>
</dbReference>
<protein>
    <submittedName>
        <fullName evidence="10 11">Tudor domain-containing protein 7-like isoform X1</fullName>
    </submittedName>
</protein>
<evidence type="ECO:0000256" key="2">
    <source>
        <dbReference type="ARBA" id="ARBA00022490"/>
    </source>
</evidence>
<feature type="domain" description="HTH OST-type" evidence="7">
    <location>
        <begin position="2"/>
        <end position="74"/>
    </location>
</feature>
<organism evidence="10">
    <name type="scientific">Diabrotica virgifera virgifera</name>
    <name type="common">western corn rootworm</name>
    <dbReference type="NCBI Taxonomy" id="50390"/>
    <lineage>
        <taxon>Eukaryota</taxon>
        <taxon>Metazoa</taxon>
        <taxon>Ecdysozoa</taxon>
        <taxon>Arthropoda</taxon>
        <taxon>Hexapoda</taxon>
        <taxon>Insecta</taxon>
        <taxon>Pterygota</taxon>
        <taxon>Neoptera</taxon>
        <taxon>Endopterygota</taxon>
        <taxon>Coleoptera</taxon>
        <taxon>Polyphaga</taxon>
        <taxon>Cucujiformia</taxon>
        <taxon>Chrysomeloidea</taxon>
        <taxon>Chrysomelidae</taxon>
        <taxon>Galerucinae</taxon>
        <taxon>Diabroticina</taxon>
        <taxon>Diabroticites</taxon>
        <taxon>Diabrotica</taxon>
    </lineage>
</organism>
<evidence type="ECO:0000259" key="6">
    <source>
        <dbReference type="PROSITE" id="PS50304"/>
    </source>
</evidence>
<accession>A0A6P7FE94</accession>
<keyword evidence="4" id="KW-0744">Spermatogenesis</keyword>
<dbReference type="EnsemblMetazoa" id="XM_028275892.2">
    <property type="protein sequence ID" value="XP_028131693.1"/>
    <property type="gene ID" value="LOC114327302"/>
</dbReference>
<dbReference type="InterPro" id="IPR025605">
    <property type="entry name" value="OST-HTH/LOTUS_dom"/>
</dbReference>
<dbReference type="Gene3D" id="2.40.50.90">
    <property type="match status" value="2"/>
</dbReference>
<dbReference type="GO" id="GO:0030719">
    <property type="term" value="P:P granule organization"/>
    <property type="evidence" value="ECO:0007669"/>
    <property type="project" value="TreeGrafter"/>
</dbReference>
<evidence type="ECO:0000313" key="11">
    <source>
        <dbReference type="RefSeq" id="XP_028131693.1"/>
    </source>
</evidence>
<dbReference type="SMART" id="SM00333">
    <property type="entry name" value="TUDOR"/>
    <property type="match status" value="3"/>
</dbReference>
<keyword evidence="4" id="KW-0221">Differentiation</keyword>
<reference evidence="10 11" key="1">
    <citation type="submission" date="2025-04" db="UniProtKB">
        <authorList>
            <consortium name="RefSeq"/>
        </authorList>
    </citation>
    <scope>IDENTIFICATION</scope>
    <source>
        <tissue evidence="10 11">Whole insect</tissue>
    </source>
</reference>
<dbReference type="InterPro" id="IPR050621">
    <property type="entry name" value="Tudor_domain_containing"/>
</dbReference>
<evidence type="ECO:0000256" key="1">
    <source>
        <dbReference type="ARBA" id="ARBA00004496"/>
    </source>
</evidence>